<comment type="caution">
    <text evidence="8">The sequence shown here is derived from an EMBL/GenBank/DDBJ whole genome shotgun (WGS) entry which is preliminary data.</text>
</comment>
<dbReference type="EMBL" id="LUKF01000019">
    <property type="protein sequence ID" value="KYG60629.1"/>
    <property type="molecule type" value="Genomic_DNA"/>
</dbReference>
<dbReference type="PANTHER" id="PTHR47245:SF1">
    <property type="entry name" value="FOLDASE PROTEIN PRSA"/>
    <property type="match status" value="1"/>
</dbReference>
<evidence type="ECO:0000256" key="4">
    <source>
        <dbReference type="ARBA" id="ARBA00023110"/>
    </source>
</evidence>
<evidence type="ECO:0000256" key="2">
    <source>
        <dbReference type="ARBA" id="ARBA00013194"/>
    </source>
</evidence>
<evidence type="ECO:0000256" key="6">
    <source>
        <dbReference type="PROSITE-ProRule" id="PRU00278"/>
    </source>
</evidence>
<dbReference type="PANTHER" id="PTHR47245">
    <property type="entry name" value="PEPTIDYLPROLYL ISOMERASE"/>
    <property type="match status" value="1"/>
</dbReference>
<comment type="catalytic activity">
    <reaction evidence="1">
        <text>[protein]-peptidylproline (omega=180) = [protein]-peptidylproline (omega=0)</text>
        <dbReference type="Rhea" id="RHEA:16237"/>
        <dbReference type="Rhea" id="RHEA-COMP:10747"/>
        <dbReference type="Rhea" id="RHEA-COMP:10748"/>
        <dbReference type="ChEBI" id="CHEBI:83833"/>
        <dbReference type="ChEBI" id="CHEBI:83834"/>
        <dbReference type="EC" id="5.2.1.8"/>
    </reaction>
</comment>
<evidence type="ECO:0000313" key="9">
    <source>
        <dbReference type="Proteomes" id="UP000075391"/>
    </source>
</evidence>
<dbReference type="InterPro" id="IPR050245">
    <property type="entry name" value="PrsA_foldase"/>
</dbReference>
<name>A0A150WCK0_BDEBC</name>
<dbReference type="SUPFAM" id="SSF54534">
    <property type="entry name" value="FKBP-like"/>
    <property type="match status" value="1"/>
</dbReference>
<dbReference type="InterPro" id="IPR023058">
    <property type="entry name" value="PPIase_PpiC_CS"/>
</dbReference>
<accession>A0A150WCK0</accession>
<protein>
    <recommendedName>
        <fullName evidence="2">peptidylprolyl isomerase</fullName>
        <ecNumber evidence="2">5.2.1.8</ecNumber>
    </recommendedName>
</protein>
<evidence type="ECO:0000259" key="7">
    <source>
        <dbReference type="PROSITE" id="PS50198"/>
    </source>
</evidence>
<proteinExistence type="predicted"/>
<dbReference type="Pfam" id="PF00639">
    <property type="entry name" value="Rotamase"/>
    <property type="match status" value="1"/>
</dbReference>
<dbReference type="GO" id="GO:0003755">
    <property type="term" value="F:peptidyl-prolyl cis-trans isomerase activity"/>
    <property type="evidence" value="ECO:0007669"/>
    <property type="project" value="UniProtKB-KW"/>
</dbReference>
<gene>
    <name evidence="8" type="ORF">AZI85_11540</name>
</gene>
<organism evidence="8 9">
    <name type="scientific">Bdellovibrio bacteriovorus</name>
    <dbReference type="NCBI Taxonomy" id="959"/>
    <lineage>
        <taxon>Bacteria</taxon>
        <taxon>Pseudomonadati</taxon>
        <taxon>Bdellovibrionota</taxon>
        <taxon>Bdellovibrionia</taxon>
        <taxon>Bdellovibrionales</taxon>
        <taxon>Pseudobdellovibrionaceae</taxon>
        <taxon>Bdellovibrio</taxon>
    </lineage>
</organism>
<keyword evidence="3" id="KW-0732">Signal</keyword>
<evidence type="ECO:0000256" key="5">
    <source>
        <dbReference type="ARBA" id="ARBA00023235"/>
    </source>
</evidence>
<dbReference type="PROSITE" id="PS01096">
    <property type="entry name" value="PPIC_PPIASE_1"/>
    <property type="match status" value="1"/>
</dbReference>
<evidence type="ECO:0000256" key="1">
    <source>
        <dbReference type="ARBA" id="ARBA00000971"/>
    </source>
</evidence>
<dbReference type="Proteomes" id="UP000075391">
    <property type="component" value="Unassembled WGS sequence"/>
</dbReference>
<reference evidence="8 9" key="1">
    <citation type="submission" date="2016-03" db="EMBL/GenBank/DDBJ databases">
        <authorList>
            <person name="Ploux O."/>
        </authorList>
    </citation>
    <scope>NUCLEOTIDE SEQUENCE [LARGE SCALE GENOMIC DNA]</scope>
    <source>
        <strain evidence="8 9">BER2</strain>
    </source>
</reference>
<dbReference type="InterPro" id="IPR046357">
    <property type="entry name" value="PPIase_dom_sf"/>
</dbReference>
<sequence length="90" mass="9931">MKIRASHILVKHQYEAEDVLRALSSGKSFEELAKRYSTCPSAAQGGDLGTFGPGRMDEDFEDAAFALKVGEISSKPVRTRFGFHIIKRTA</sequence>
<feature type="domain" description="PpiC" evidence="7">
    <location>
        <begin position="1"/>
        <end position="90"/>
    </location>
</feature>
<dbReference type="InterPro" id="IPR000297">
    <property type="entry name" value="PPIase_PpiC"/>
</dbReference>
<dbReference type="Gene3D" id="3.10.50.40">
    <property type="match status" value="1"/>
</dbReference>
<dbReference type="AlphaFoldDB" id="A0A150WCK0"/>
<dbReference type="EC" id="5.2.1.8" evidence="2"/>
<evidence type="ECO:0000256" key="3">
    <source>
        <dbReference type="ARBA" id="ARBA00022729"/>
    </source>
</evidence>
<keyword evidence="5 6" id="KW-0413">Isomerase</keyword>
<keyword evidence="4 6" id="KW-0697">Rotamase</keyword>
<dbReference type="RefSeq" id="WP_063244904.1">
    <property type="nucleotide sequence ID" value="NZ_LUKF01000019.1"/>
</dbReference>
<dbReference type="OrthoDB" id="5295434at2"/>
<dbReference type="PROSITE" id="PS50198">
    <property type="entry name" value="PPIC_PPIASE_2"/>
    <property type="match status" value="1"/>
</dbReference>
<evidence type="ECO:0000313" key="8">
    <source>
        <dbReference type="EMBL" id="KYG60629.1"/>
    </source>
</evidence>